<evidence type="ECO:0008006" key="8">
    <source>
        <dbReference type="Google" id="ProtNLM"/>
    </source>
</evidence>
<dbReference type="InterPro" id="IPR001258">
    <property type="entry name" value="NHL_repeat"/>
</dbReference>
<dbReference type="RefSeq" id="WP_066405955.1">
    <property type="nucleotide sequence ID" value="NZ_CP011390.1"/>
</dbReference>
<keyword evidence="5" id="KW-0812">Transmembrane</keyword>
<keyword evidence="2" id="KW-0677">Repeat</keyword>
<evidence type="ECO:0000256" key="2">
    <source>
        <dbReference type="ARBA" id="ARBA00022737"/>
    </source>
</evidence>
<reference evidence="6 7" key="2">
    <citation type="journal article" date="2016" name="Int. J. Syst. Evol. Microbiol.">
        <title>Flavisolibacter tropicus sp. nov., isolated from tropical soil.</title>
        <authorList>
            <person name="Lee J.J."/>
            <person name="Kang M.S."/>
            <person name="Kim G.S."/>
            <person name="Lee C.S."/>
            <person name="Lim S."/>
            <person name="Lee J."/>
            <person name="Roh S.H."/>
            <person name="Kang H."/>
            <person name="Ha J.M."/>
            <person name="Bae S."/>
            <person name="Jung H.Y."/>
            <person name="Kim M.K."/>
        </authorList>
    </citation>
    <scope>NUCLEOTIDE SEQUENCE [LARGE SCALE GENOMIC DNA]</scope>
    <source>
        <strain evidence="6 7">LCS9</strain>
    </source>
</reference>
<dbReference type="SUPFAM" id="SSF101898">
    <property type="entry name" value="NHL repeat"/>
    <property type="match status" value="1"/>
</dbReference>
<keyword evidence="3" id="KW-0325">Glycoprotein</keyword>
<evidence type="ECO:0000256" key="1">
    <source>
        <dbReference type="ARBA" id="ARBA00022729"/>
    </source>
</evidence>
<gene>
    <name evidence="6" type="ORF">SY85_16325</name>
</gene>
<keyword evidence="7" id="KW-1185">Reference proteome</keyword>
<dbReference type="PROSITE" id="PS51125">
    <property type="entry name" value="NHL"/>
    <property type="match status" value="3"/>
</dbReference>
<feature type="repeat" description="NHL" evidence="4">
    <location>
        <begin position="104"/>
        <end position="141"/>
    </location>
</feature>
<feature type="repeat" description="NHL" evidence="4">
    <location>
        <begin position="148"/>
        <end position="192"/>
    </location>
</feature>
<dbReference type="STRING" id="1492898.SY85_16325"/>
<sequence>MVKKVLYSLLALTALLVAFYFFQPIKKGKGLDTTTKYDLVKDWPKLPSDLKLGNPTGIGIDTNQNIVVFHRADSEWPLLGRMPNKPIKNNTILIIDKESGQLRDSWGSNLFIMPHGLTVDKENHIWVTDVGLHQVFKFSHDGKLLMVLGVAGVAGSDSLHFNKPTDIAISKDGSFYVSDGYGNNRIVKFSPSGNYLLEWGRKGNKEGEFDLPHGLSLDNDGNVYVADRENNRIQKFNSSGHFIKQWTNNTFGSICSVFFDSTKEKVFAIDDFTFLKMKHRGSDVIIIDTSAKVQTRFGRSGFYQGPTSWYHDLTVDKEGSIYIGDILGNTIQKFRSVSN</sequence>
<dbReference type="Pfam" id="PF01436">
    <property type="entry name" value="NHL"/>
    <property type="match status" value="3"/>
</dbReference>
<evidence type="ECO:0000313" key="6">
    <source>
        <dbReference type="EMBL" id="ANE51822.1"/>
    </source>
</evidence>
<dbReference type="Proteomes" id="UP000077177">
    <property type="component" value="Chromosome"/>
</dbReference>
<evidence type="ECO:0000256" key="5">
    <source>
        <dbReference type="SAM" id="Phobius"/>
    </source>
</evidence>
<dbReference type="EMBL" id="CP011390">
    <property type="protein sequence ID" value="ANE51822.1"/>
    <property type="molecule type" value="Genomic_DNA"/>
</dbReference>
<dbReference type="Gene3D" id="2.120.10.30">
    <property type="entry name" value="TolB, C-terminal domain"/>
    <property type="match status" value="1"/>
</dbReference>
<organism evidence="6 7">
    <name type="scientific">Flavisolibacter tropicus</name>
    <dbReference type="NCBI Taxonomy" id="1492898"/>
    <lineage>
        <taxon>Bacteria</taxon>
        <taxon>Pseudomonadati</taxon>
        <taxon>Bacteroidota</taxon>
        <taxon>Chitinophagia</taxon>
        <taxon>Chitinophagales</taxon>
        <taxon>Chitinophagaceae</taxon>
        <taxon>Flavisolibacter</taxon>
    </lineage>
</organism>
<dbReference type="AlphaFoldDB" id="A0A172TXW1"/>
<keyword evidence="1" id="KW-0732">Signal</keyword>
<name>A0A172TXW1_9BACT</name>
<feature type="repeat" description="NHL" evidence="4">
    <location>
        <begin position="200"/>
        <end position="239"/>
    </location>
</feature>
<evidence type="ECO:0000313" key="7">
    <source>
        <dbReference type="Proteomes" id="UP000077177"/>
    </source>
</evidence>
<keyword evidence="5" id="KW-0472">Membrane</keyword>
<protein>
    <recommendedName>
        <fullName evidence="8">Peptidylamidoglycolate lyase</fullName>
    </recommendedName>
</protein>
<dbReference type="OrthoDB" id="9799230at2"/>
<keyword evidence="5" id="KW-1133">Transmembrane helix</keyword>
<dbReference type="CDD" id="cd14958">
    <property type="entry name" value="NHL_PAL_like"/>
    <property type="match status" value="1"/>
</dbReference>
<evidence type="ECO:0000256" key="3">
    <source>
        <dbReference type="ARBA" id="ARBA00023180"/>
    </source>
</evidence>
<dbReference type="PATRIC" id="fig|1492898.3.peg.3547"/>
<dbReference type="KEGG" id="fla:SY85_16325"/>
<accession>A0A172TXW1</accession>
<proteinExistence type="predicted"/>
<dbReference type="InterPro" id="IPR011042">
    <property type="entry name" value="6-blade_b-propeller_TolB-like"/>
</dbReference>
<dbReference type="PANTHER" id="PTHR10680">
    <property type="entry name" value="PEPTIDYL-GLYCINE ALPHA-AMIDATING MONOOXYGENASE"/>
    <property type="match status" value="1"/>
</dbReference>
<evidence type="ECO:0000256" key="4">
    <source>
        <dbReference type="PROSITE-ProRule" id="PRU00504"/>
    </source>
</evidence>
<feature type="transmembrane region" description="Helical" evidence="5">
    <location>
        <begin position="6"/>
        <end position="22"/>
    </location>
</feature>
<reference evidence="7" key="1">
    <citation type="submission" date="2015-01" db="EMBL/GenBank/DDBJ databases">
        <title>Flavisolibacter sp./LCS9/ whole genome sequencing.</title>
        <authorList>
            <person name="Kim M.K."/>
            <person name="Srinivasan S."/>
            <person name="Lee J.-J."/>
        </authorList>
    </citation>
    <scope>NUCLEOTIDE SEQUENCE [LARGE SCALE GENOMIC DNA]</scope>
    <source>
        <strain evidence="7">LCS9</strain>
    </source>
</reference>